<feature type="transmembrane region" description="Helical" evidence="6">
    <location>
        <begin position="68"/>
        <end position="88"/>
    </location>
</feature>
<evidence type="ECO:0000256" key="5">
    <source>
        <dbReference type="ARBA" id="ARBA00023136"/>
    </source>
</evidence>
<dbReference type="EMBL" id="VMNW02000010">
    <property type="protein sequence ID" value="KAA9163326.1"/>
    <property type="molecule type" value="Genomic_DNA"/>
</dbReference>
<dbReference type="Proteomes" id="UP000319769">
    <property type="component" value="Unassembled WGS sequence"/>
</dbReference>
<name>A0A5N0VAD2_9PSEU</name>
<evidence type="ECO:0000256" key="1">
    <source>
        <dbReference type="ARBA" id="ARBA00004651"/>
    </source>
</evidence>
<evidence type="ECO:0000256" key="3">
    <source>
        <dbReference type="ARBA" id="ARBA00022692"/>
    </source>
</evidence>
<feature type="transmembrane region" description="Helical" evidence="6">
    <location>
        <begin position="187"/>
        <end position="208"/>
    </location>
</feature>
<keyword evidence="4 6" id="KW-1133">Transmembrane helix</keyword>
<feature type="transmembrane region" description="Helical" evidence="6">
    <location>
        <begin position="300"/>
        <end position="324"/>
    </location>
</feature>
<dbReference type="InterPro" id="IPR005829">
    <property type="entry name" value="Sugar_transporter_CS"/>
</dbReference>
<evidence type="ECO:0000256" key="4">
    <source>
        <dbReference type="ARBA" id="ARBA00022989"/>
    </source>
</evidence>
<dbReference type="InterPro" id="IPR036259">
    <property type="entry name" value="MFS_trans_sf"/>
</dbReference>
<organism evidence="8 9">
    <name type="scientific">Amycolatopsis acidicola</name>
    <dbReference type="NCBI Taxonomy" id="2596893"/>
    <lineage>
        <taxon>Bacteria</taxon>
        <taxon>Bacillati</taxon>
        <taxon>Actinomycetota</taxon>
        <taxon>Actinomycetes</taxon>
        <taxon>Pseudonocardiales</taxon>
        <taxon>Pseudonocardiaceae</taxon>
        <taxon>Amycolatopsis</taxon>
    </lineage>
</organism>
<feature type="transmembrane region" description="Helical" evidence="6">
    <location>
        <begin position="361"/>
        <end position="383"/>
    </location>
</feature>
<feature type="transmembrane region" description="Helical" evidence="6">
    <location>
        <begin position="336"/>
        <end position="355"/>
    </location>
</feature>
<evidence type="ECO:0000313" key="9">
    <source>
        <dbReference type="Proteomes" id="UP000319769"/>
    </source>
</evidence>
<feature type="domain" description="Major facilitator superfamily (MFS) profile" evidence="7">
    <location>
        <begin position="34"/>
        <end position="449"/>
    </location>
</feature>
<dbReference type="AlphaFoldDB" id="A0A5N0VAD2"/>
<feature type="transmembrane region" description="Helical" evidence="6">
    <location>
        <begin position="395"/>
        <end position="421"/>
    </location>
</feature>
<feature type="transmembrane region" description="Helical" evidence="6">
    <location>
        <begin position="127"/>
        <end position="146"/>
    </location>
</feature>
<protein>
    <submittedName>
        <fullName evidence="8">MFS transporter</fullName>
    </submittedName>
</protein>
<dbReference type="GO" id="GO:0022857">
    <property type="term" value="F:transmembrane transporter activity"/>
    <property type="evidence" value="ECO:0007669"/>
    <property type="project" value="InterPro"/>
</dbReference>
<reference evidence="8" key="1">
    <citation type="submission" date="2019-09" db="EMBL/GenBank/DDBJ databases">
        <authorList>
            <person name="Teo W.F.A."/>
            <person name="Duangmal K."/>
        </authorList>
    </citation>
    <scope>NUCLEOTIDE SEQUENCE [LARGE SCALE GENOMIC DNA]</scope>
    <source>
        <strain evidence="8">K81G1</strain>
    </source>
</reference>
<keyword evidence="9" id="KW-1185">Reference proteome</keyword>
<comment type="caution">
    <text evidence="8">The sequence shown here is derived from an EMBL/GenBank/DDBJ whole genome shotgun (WGS) entry which is preliminary data.</text>
</comment>
<keyword evidence="2" id="KW-0813">Transport</keyword>
<dbReference type="SUPFAM" id="SSF103473">
    <property type="entry name" value="MFS general substrate transporter"/>
    <property type="match status" value="1"/>
</dbReference>
<evidence type="ECO:0000256" key="6">
    <source>
        <dbReference type="SAM" id="Phobius"/>
    </source>
</evidence>
<feature type="transmembrane region" description="Helical" evidence="6">
    <location>
        <begin position="158"/>
        <end position="181"/>
    </location>
</feature>
<dbReference type="OrthoDB" id="9109650at2"/>
<dbReference type="CDD" id="cd17316">
    <property type="entry name" value="MFS_SV2_like"/>
    <property type="match status" value="1"/>
</dbReference>
<dbReference type="Gene3D" id="1.20.1250.20">
    <property type="entry name" value="MFS general substrate transporter like domains"/>
    <property type="match status" value="1"/>
</dbReference>
<evidence type="ECO:0000313" key="8">
    <source>
        <dbReference type="EMBL" id="KAA9163326.1"/>
    </source>
</evidence>
<dbReference type="InterPro" id="IPR005828">
    <property type="entry name" value="MFS_sugar_transport-like"/>
</dbReference>
<dbReference type="PANTHER" id="PTHR23511">
    <property type="entry name" value="SYNAPTIC VESICLE GLYCOPROTEIN 2"/>
    <property type="match status" value="1"/>
</dbReference>
<evidence type="ECO:0000256" key="2">
    <source>
        <dbReference type="ARBA" id="ARBA00022448"/>
    </source>
</evidence>
<comment type="subcellular location">
    <subcellularLocation>
        <location evidence="1">Cell membrane</location>
        <topology evidence="1">Multi-pass membrane protein</topology>
    </subcellularLocation>
</comment>
<dbReference type="PROSITE" id="PS50850">
    <property type="entry name" value="MFS"/>
    <property type="match status" value="1"/>
</dbReference>
<accession>A0A5N0VAD2</accession>
<dbReference type="GO" id="GO:0005886">
    <property type="term" value="C:plasma membrane"/>
    <property type="evidence" value="ECO:0007669"/>
    <property type="project" value="UniProtKB-SubCell"/>
</dbReference>
<feature type="transmembrane region" description="Helical" evidence="6">
    <location>
        <begin position="100"/>
        <end position="121"/>
    </location>
</feature>
<gene>
    <name evidence="8" type="ORF">FPZ12_010050</name>
</gene>
<sequence>MTTTNQGAGGIVARSAGIGARIERLPVAPFRAQARVFLVVLYFFAFYDVSSMSVALPSVVREFGLTTAQAALPATLNLIGYIVGAYVFGSIADYLGRRRAMIGALGLLTVGGLLCGFATGITTLSAYRFVVGIAVGALIALLSTYVSETTPANARGRFTMINAFYGNIGLASTPWIGLAFIGAPAVGWRLLLGFGGIAGLVAVFARWLPESPRWLVLHGREAEADRVVSEMERFAEQRTGRPLPPPGPGRAEVRTGRFPTLALLRKPYVQRMLIVLVFWIAWYISNYAVLGFAPTLLHSLGLSAATTLLFSGIGSIGYPLGSLAAAQVIERFHRKWVITGFLGVFVLGMLLQAVSHHPATIIIGTFLVSMGIGGGSGSAYTYTSEIFPTSVRASANSIGVGIGHIGGAIAPVITLSALSAWGSSGTYGLMAGITAVAAAAIVIGGLRTTGIALNTVSGAPAGEPAEQVVREP</sequence>
<dbReference type="PROSITE" id="PS00217">
    <property type="entry name" value="SUGAR_TRANSPORT_2"/>
    <property type="match status" value="1"/>
</dbReference>
<keyword evidence="5 6" id="KW-0472">Membrane</keyword>
<keyword evidence="3 6" id="KW-0812">Transmembrane</keyword>
<feature type="transmembrane region" description="Helical" evidence="6">
    <location>
        <begin position="36"/>
        <end position="56"/>
    </location>
</feature>
<proteinExistence type="predicted"/>
<evidence type="ECO:0000259" key="7">
    <source>
        <dbReference type="PROSITE" id="PS50850"/>
    </source>
</evidence>
<dbReference type="Pfam" id="PF00083">
    <property type="entry name" value="Sugar_tr"/>
    <property type="match status" value="1"/>
</dbReference>
<feature type="transmembrane region" description="Helical" evidence="6">
    <location>
        <begin position="427"/>
        <end position="446"/>
    </location>
</feature>
<feature type="transmembrane region" description="Helical" evidence="6">
    <location>
        <begin position="273"/>
        <end position="294"/>
    </location>
</feature>
<dbReference type="InterPro" id="IPR020846">
    <property type="entry name" value="MFS_dom"/>
</dbReference>
<dbReference type="RefSeq" id="WP_144757090.1">
    <property type="nucleotide sequence ID" value="NZ_VMNW02000010.1"/>
</dbReference>